<evidence type="ECO:0000256" key="1">
    <source>
        <dbReference type="SAM" id="Phobius"/>
    </source>
</evidence>
<feature type="transmembrane region" description="Helical" evidence="1">
    <location>
        <begin position="20"/>
        <end position="41"/>
    </location>
</feature>
<keyword evidence="1" id="KW-0812">Transmembrane</keyword>
<dbReference type="InterPro" id="IPR005174">
    <property type="entry name" value="KIB1-4_b-propeller"/>
</dbReference>
<evidence type="ECO:0000313" key="3">
    <source>
        <dbReference type="EMBL" id="PQQ02009.1"/>
    </source>
</evidence>
<dbReference type="PANTHER" id="PTHR44259:SF107">
    <property type="entry name" value="F-BOX PROTEIN SKIP23-LIKE"/>
    <property type="match status" value="1"/>
</dbReference>
<name>A0A314YAY1_PRUYE</name>
<dbReference type="STRING" id="2094558.A0A314YAY1"/>
<accession>A0A314YAY1</accession>
<dbReference type="AlphaFoldDB" id="A0A314YAY1"/>
<dbReference type="OrthoDB" id="1165336at2759"/>
<dbReference type="InterPro" id="IPR050942">
    <property type="entry name" value="F-box_BR-signaling"/>
</dbReference>
<reference evidence="3 4" key="1">
    <citation type="submission" date="2018-02" db="EMBL/GenBank/DDBJ databases">
        <title>Draft genome of wild Prunus yedoensis var. nudiflora.</title>
        <authorList>
            <person name="Baek S."/>
            <person name="Kim J.-H."/>
            <person name="Choi K."/>
            <person name="Kim G.-B."/>
            <person name="Cho A."/>
            <person name="Jang H."/>
            <person name="Shin C.-H."/>
            <person name="Yu H.-J."/>
            <person name="Mun J.-H."/>
        </authorList>
    </citation>
    <scope>NUCLEOTIDE SEQUENCE [LARGE SCALE GENOMIC DNA]</scope>
    <source>
        <strain evidence="4">cv. Jeju island</strain>
        <tissue evidence="3">Leaf</tissue>
    </source>
</reference>
<gene>
    <name evidence="3" type="ORF">Pyn_05737</name>
</gene>
<protein>
    <submittedName>
        <fullName evidence="3">Putative F-box protein</fullName>
    </submittedName>
</protein>
<evidence type="ECO:0000259" key="2">
    <source>
        <dbReference type="Pfam" id="PF03478"/>
    </source>
</evidence>
<keyword evidence="1" id="KW-0472">Membrane</keyword>
<keyword evidence="1" id="KW-1133">Transmembrane helix</keyword>
<proteinExistence type="predicted"/>
<dbReference type="PANTHER" id="PTHR44259">
    <property type="entry name" value="OS07G0183000 PROTEIN-RELATED"/>
    <property type="match status" value="1"/>
</dbReference>
<dbReference type="Pfam" id="PF03478">
    <property type="entry name" value="Beta-prop_KIB1-4"/>
    <property type="match status" value="1"/>
</dbReference>
<organism evidence="3 4">
    <name type="scientific">Prunus yedoensis var. nudiflora</name>
    <dbReference type="NCBI Taxonomy" id="2094558"/>
    <lineage>
        <taxon>Eukaryota</taxon>
        <taxon>Viridiplantae</taxon>
        <taxon>Streptophyta</taxon>
        <taxon>Embryophyta</taxon>
        <taxon>Tracheophyta</taxon>
        <taxon>Spermatophyta</taxon>
        <taxon>Magnoliopsida</taxon>
        <taxon>eudicotyledons</taxon>
        <taxon>Gunneridae</taxon>
        <taxon>Pentapetalae</taxon>
        <taxon>rosids</taxon>
        <taxon>fabids</taxon>
        <taxon>Rosales</taxon>
        <taxon>Rosaceae</taxon>
        <taxon>Amygdaloideae</taxon>
        <taxon>Amygdaleae</taxon>
        <taxon>Prunus</taxon>
    </lineage>
</organism>
<feature type="domain" description="KIB1-4 beta-propeller" evidence="2">
    <location>
        <begin position="10"/>
        <end position="275"/>
    </location>
</feature>
<comment type="caution">
    <text evidence="3">The sequence shown here is derived from an EMBL/GenBank/DDBJ whole genome shotgun (WGS) entry which is preliminary data.</text>
</comment>
<dbReference type="EMBL" id="PJQY01001511">
    <property type="protein sequence ID" value="PQQ02009.1"/>
    <property type="molecule type" value="Genomic_DNA"/>
</dbReference>
<evidence type="ECO:0000313" key="4">
    <source>
        <dbReference type="Proteomes" id="UP000250321"/>
    </source>
</evidence>
<sequence length="309" mass="35708">MFGNVLDLQFKLPKKRFCGYAKGWLIGMNFNLVVTLMNLSFMVKGRKKRKESFINLPPLDKGNLRHERTIVEFVVKATISADPILDANNCVVVVIYEELCKLAFIRLNKDTTWTYVDPGLEYIGQSLQMVEDVVHVKEKFYAVKGGGQLFSFDIITQSKQLVAEGMQHDDMDEKVYLVVLNDKELWMVRRYVAFGDEDRVTKKVRIYELDFDKHEWVEKETLGDVALFLGDNFSISVLASNFLGCRPNCIYFNHDHDRYCGYLSGCLHHDFGVYDVKSQSFSQSYAPNITALMKTTRKPPYWVVPTFQL</sequence>
<keyword evidence="4" id="KW-1185">Reference proteome</keyword>
<dbReference type="Proteomes" id="UP000250321">
    <property type="component" value="Unassembled WGS sequence"/>
</dbReference>